<comment type="caution">
    <text evidence="7">The sequence shown here is derived from an EMBL/GenBank/DDBJ whole genome shotgun (WGS) entry which is preliminary data.</text>
</comment>
<sequence length="354" mass="37291">MTLRTGGWRRTAVEVVRIVVAAAVAWQLCRWLGAARPPVYAVVVPLIALRDDPFSAAHVSLSRVVGVLAGVLVGMATLQVLPAGLLAVCVLLVVGLVLGTVLPPRGSLNIQVAVSALLVFALTGADPEAYAWSRLWETAVGGAVTVVLGAVLLPPDPVRVLRAEIADLGAVLARCLHDVAELPGATDPATRPSADLRALAQDAAAGVVRAVQVRSDLDRAVRTATVAPLQRRYRAALADLSAPVAALSVVARHVEVLASDLADLAAKPRHRDRWGLLRGDLRAVATPLAAVITGRAAGREERDSLETAARAWMRFRSLHHDAVAVVVRHPLRRLLDDLAGPDGIIGPPEAEPDR</sequence>
<evidence type="ECO:0000313" key="7">
    <source>
        <dbReference type="EMBL" id="GGM01630.1"/>
    </source>
</evidence>
<accession>A0A917SXR7</accession>
<keyword evidence="4 5" id="KW-0472">Membrane</keyword>
<feature type="transmembrane region" description="Helical" evidence="5">
    <location>
        <begin position="80"/>
        <end position="102"/>
    </location>
</feature>
<evidence type="ECO:0000256" key="3">
    <source>
        <dbReference type="ARBA" id="ARBA00022989"/>
    </source>
</evidence>
<feature type="transmembrane region" description="Helical" evidence="5">
    <location>
        <begin position="12"/>
        <end position="33"/>
    </location>
</feature>
<evidence type="ECO:0000256" key="5">
    <source>
        <dbReference type="SAM" id="Phobius"/>
    </source>
</evidence>
<dbReference type="InterPro" id="IPR049453">
    <property type="entry name" value="Memb_transporter_dom"/>
</dbReference>
<feature type="transmembrane region" description="Helical" evidence="5">
    <location>
        <begin position="53"/>
        <end position="73"/>
    </location>
</feature>
<dbReference type="EMBL" id="BMNA01000004">
    <property type="protein sequence ID" value="GGM01630.1"/>
    <property type="molecule type" value="Genomic_DNA"/>
</dbReference>
<reference evidence="7" key="1">
    <citation type="journal article" date="2014" name="Int. J. Syst. Evol. Microbiol.">
        <title>Complete genome sequence of Corynebacterium casei LMG S-19264T (=DSM 44701T), isolated from a smear-ripened cheese.</title>
        <authorList>
            <consortium name="US DOE Joint Genome Institute (JGI-PGF)"/>
            <person name="Walter F."/>
            <person name="Albersmeier A."/>
            <person name="Kalinowski J."/>
            <person name="Ruckert C."/>
        </authorList>
    </citation>
    <scope>NUCLEOTIDE SEQUENCE</scope>
    <source>
        <strain evidence="7">CGMCC 4.7308</strain>
    </source>
</reference>
<evidence type="ECO:0000313" key="8">
    <source>
        <dbReference type="Proteomes" id="UP000655208"/>
    </source>
</evidence>
<proteinExistence type="predicted"/>
<evidence type="ECO:0000256" key="2">
    <source>
        <dbReference type="ARBA" id="ARBA00022692"/>
    </source>
</evidence>
<dbReference type="RefSeq" id="WP_188941600.1">
    <property type="nucleotide sequence ID" value="NZ_BMNA01000004.1"/>
</dbReference>
<evidence type="ECO:0000256" key="1">
    <source>
        <dbReference type="ARBA" id="ARBA00004141"/>
    </source>
</evidence>
<evidence type="ECO:0000256" key="4">
    <source>
        <dbReference type="ARBA" id="ARBA00023136"/>
    </source>
</evidence>
<protein>
    <recommendedName>
        <fullName evidence="6">Integral membrane bound transporter domain-containing protein</fullName>
    </recommendedName>
</protein>
<dbReference type="Pfam" id="PF13515">
    <property type="entry name" value="FUSC_2"/>
    <property type="match status" value="1"/>
</dbReference>
<keyword evidence="2 5" id="KW-0812">Transmembrane</keyword>
<keyword evidence="8" id="KW-1185">Reference proteome</keyword>
<organism evidence="7 8">
    <name type="scientific">Nakamurella endophytica</name>
    <dbReference type="NCBI Taxonomy" id="1748367"/>
    <lineage>
        <taxon>Bacteria</taxon>
        <taxon>Bacillati</taxon>
        <taxon>Actinomycetota</taxon>
        <taxon>Actinomycetes</taxon>
        <taxon>Nakamurellales</taxon>
        <taxon>Nakamurellaceae</taxon>
        <taxon>Nakamurella</taxon>
    </lineage>
</organism>
<feature type="domain" description="Integral membrane bound transporter" evidence="6">
    <location>
        <begin position="25"/>
        <end position="147"/>
    </location>
</feature>
<name>A0A917SXR7_9ACTN</name>
<comment type="subcellular location">
    <subcellularLocation>
        <location evidence="1">Membrane</location>
        <topology evidence="1">Multi-pass membrane protein</topology>
    </subcellularLocation>
</comment>
<evidence type="ECO:0000259" key="6">
    <source>
        <dbReference type="Pfam" id="PF13515"/>
    </source>
</evidence>
<reference evidence="7" key="2">
    <citation type="submission" date="2020-09" db="EMBL/GenBank/DDBJ databases">
        <authorList>
            <person name="Sun Q."/>
            <person name="Zhou Y."/>
        </authorList>
    </citation>
    <scope>NUCLEOTIDE SEQUENCE</scope>
    <source>
        <strain evidence="7">CGMCC 4.7308</strain>
    </source>
</reference>
<dbReference type="Proteomes" id="UP000655208">
    <property type="component" value="Unassembled WGS sequence"/>
</dbReference>
<gene>
    <name evidence="7" type="ORF">GCM10011594_22140</name>
</gene>
<dbReference type="GO" id="GO:0016020">
    <property type="term" value="C:membrane"/>
    <property type="evidence" value="ECO:0007669"/>
    <property type="project" value="UniProtKB-SubCell"/>
</dbReference>
<dbReference type="AlphaFoldDB" id="A0A917SXR7"/>
<keyword evidence="3 5" id="KW-1133">Transmembrane helix</keyword>